<dbReference type="GO" id="GO:0102682">
    <property type="term" value="F:cytokinin riboside 5'-monophosphate phosphoribohydrolase activity"/>
    <property type="evidence" value="ECO:0007669"/>
    <property type="project" value="RHEA"/>
</dbReference>
<dbReference type="AlphaFoldDB" id="A0A399JAM0"/>
<keyword evidence="1" id="KW-0378">Hydrolase</keyword>
<dbReference type="Pfam" id="PF03641">
    <property type="entry name" value="Lysine_decarbox"/>
    <property type="match status" value="1"/>
</dbReference>
<comment type="catalytic activity">
    <reaction evidence="1">
        <text>N(6)-(dimethylallyl)adenosine 5'-phosphate + H2O = N(6)-dimethylallyladenine + D-ribose 5-phosphate</text>
        <dbReference type="Rhea" id="RHEA:48560"/>
        <dbReference type="ChEBI" id="CHEBI:15377"/>
        <dbReference type="ChEBI" id="CHEBI:17660"/>
        <dbReference type="ChEBI" id="CHEBI:57526"/>
        <dbReference type="ChEBI" id="CHEBI:78346"/>
        <dbReference type="EC" id="3.2.2.n1"/>
    </reaction>
</comment>
<dbReference type="EMBL" id="QQXK01000010">
    <property type="protein sequence ID" value="RII42621.1"/>
    <property type="molecule type" value="Genomic_DNA"/>
</dbReference>
<dbReference type="InterPro" id="IPR005269">
    <property type="entry name" value="LOG"/>
</dbReference>
<dbReference type="RefSeq" id="WP_119424364.1">
    <property type="nucleotide sequence ID" value="NZ_QQXK01000010.1"/>
</dbReference>
<name>A0A399JAM0_9MICC</name>
<proteinExistence type="inferred from homology"/>
<dbReference type="InterPro" id="IPR052341">
    <property type="entry name" value="LOG_family_nucleotidases"/>
</dbReference>
<gene>
    <name evidence="2" type="ORF">DWB68_06685</name>
</gene>
<comment type="catalytic activity">
    <reaction evidence="1">
        <text>9-ribosyl-trans-zeatin 5'-phosphate + H2O = trans-zeatin + D-ribose 5-phosphate</text>
        <dbReference type="Rhea" id="RHEA:48564"/>
        <dbReference type="ChEBI" id="CHEBI:15377"/>
        <dbReference type="ChEBI" id="CHEBI:16522"/>
        <dbReference type="ChEBI" id="CHEBI:78346"/>
        <dbReference type="ChEBI" id="CHEBI:87947"/>
        <dbReference type="EC" id="3.2.2.n1"/>
    </reaction>
</comment>
<protein>
    <recommendedName>
        <fullName evidence="1">Cytokinin riboside 5'-monophosphate phosphoribohydrolase</fullName>
        <ecNumber evidence="1">3.2.2.n1</ecNumber>
    </recommendedName>
</protein>
<reference evidence="2 3" key="1">
    <citation type="submission" date="2018-07" db="EMBL/GenBank/DDBJ databases">
        <title>Arthrobacter sp. nov., isolated from raw cow's milk with high bacterial count.</title>
        <authorList>
            <person name="Hahne J."/>
            <person name="Isele D."/>
            <person name="Lipski A."/>
        </authorList>
    </citation>
    <scope>NUCLEOTIDE SEQUENCE [LARGE SCALE GENOMIC DNA]</scope>
    <source>
        <strain evidence="2 3">JZ R-35</strain>
    </source>
</reference>
<comment type="similarity">
    <text evidence="1">Belongs to the LOG family.</text>
</comment>
<keyword evidence="3" id="KW-1185">Reference proteome</keyword>
<dbReference type="GO" id="GO:0009691">
    <property type="term" value="P:cytokinin biosynthetic process"/>
    <property type="evidence" value="ECO:0007669"/>
    <property type="project" value="UniProtKB-UniRule"/>
</dbReference>
<evidence type="ECO:0000256" key="1">
    <source>
        <dbReference type="RuleBase" id="RU363015"/>
    </source>
</evidence>
<dbReference type="NCBIfam" id="TIGR00730">
    <property type="entry name" value="Rossman fold protein, TIGR00730 family"/>
    <property type="match status" value="1"/>
</dbReference>
<sequence>MSETPQPVLPFTTPQAVRFDRALLDSHRSDPGEEAWRAMRIQGEFVNAFDVLGNLGPAIAVFGSARLGEGRAEYDAGRQVGEQLARRGFAVVTGGGPGIMEAANRGAQDAGGVSVGLGIQLPFEDGFNHHIDLTVPFHYFFARKVNFVKYTQGAVVLAGGIGTLDELFEVLTLIQTGKVSDYPVALVGVAFWTPLIDWLRGTLLAAGTLSEADVIRPLVTDDPAEAVAHATGADGSE</sequence>
<dbReference type="PANTHER" id="PTHR43393">
    <property type="entry name" value="CYTOKININ RIBOSIDE 5'-MONOPHOSPHATE PHOSPHORIBOHYDROLASE"/>
    <property type="match status" value="1"/>
</dbReference>
<dbReference type="SUPFAM" id="SSF102405">
    <property type="entry name" value="MCP/YpsA-like"/>
    <property type="match status" value="1"/>
</dbReference>
<dbReference type="PANTHER" id="PTHR43393:SF2">
    <property type="entry name" value="CYTOKININ RIBOSIDE 5'-MONOPHOSPHATE PHOSPHORIBOHYDROLASE"/>
    <property type="match status" value="1"/>
</dbReference>
<dbReference type="Proteomes" id="UP000265419">
    <property type="component" value="Unassembled WGS sequence"/>
</dbReference>
<dbReference type="InterPro" id="IPR031100">
    <property type="entry name" value="LOG_fam"/>
</dbReference>
<dbReference type="EC" id="3.2.2.n1" evidence="1"/>
<evidence type="ECO:0000313" key="3">
    <source>
        <dbReference type="Proteomes" id="UP000265419"/>
    </source>
</evidence>
<dbReference type="GO" id="GO:0005829">
    <property type="term" value="C:cytosol"/>
    <property type="evidence" value="ECO:0007669"/>
    <property type="project" value="TreeGrafter"/>
</dbReference>
<organism evidence="2 3">
    <name type="scientific">Galactobacter valiniphilus</name>
    <dbReference type="NCBI Taxonomy" id="2676122"/>
    <lineage>
        <taxon>Bacteria</taxon>
        <taxon>Bacillati</taxon>
        <taxon>Actinomycetota</taxon>
        <taxon>Actinomycetes</taxon>
        <taxon>Micrococcales</taxon>
        <taxon>Micrococcaceae</taxon>
        <taxon>Galactobacter</taxon>
    </lineage>
</organism>
<accession>A0A399JAM0</accession>
<comment type="caution">
    <text evidence="2">The sequence shown here is derived from an EMBL/GenBank/DDBJ whole genome shotgun (WGS) entry which is preliminary data.</text>
</comment>
<evidence type="ECO:0000313" key="2">
    <source>
        <dbReference type="EMBL" id="RII42621.1"/>
    </source>
</evidence>
<keyword evidence="1" id="KW-0203">Cytokinin biosynthesis</keyword>
<dbReference type="Gene3D" id="3.40.50.450">
    <property type="match status" value="1"/>
</dbReference>